<sequence>MQSFQYQARYRAGYYLVCRYKVRTR</sequence>
<reference evidence="1" key="1">
    <citation type="submission" date="2014-11" db="EMBL/GenBank/DDBJ databases">
        <authorList>
            <person name="Amaro Gonzalez C."/>
        </authorList>
    </citation>
    <scope>NUCLEOTIDE SEQUENCE</scope>
</reference>
<proteinExistence type="predicted"/>
<evidence type="ECO:0000313" key="1">
    <source>
        <dbReference type="EMBL" id="JAH52005.1"/>
    </source>
</evidence>
<reference evidence="1" key="2">
    <citation type="journal article" date="2015" name="Fish Shellfish Immunol.">
        <title>Early steps in the European eel (Anguilla anguilla)-Vibrio vulnificus interaction in the gills: Role of the RtxA13 toxin.</title>
        <authorList>
            <person name="Callol A."/>
            <person name="Pajuelo D."/>
            <person name="Ebbesson L."/>
            <person name="Teles M."/>
            <person name="MacKenzie S."/>
            <person name="Amaro C."/>
        </authorList>
    </citation>
    <scope>NUCLEOTIDE SEQUENCE</scope>
</reference>
<accession>A0A0E9TGG9</accession>
<protein>
    <submittedName>
        <fullName evidence="1">Uncharacterized protein</fullName>
    </submittedName>
</protein>
<dbReference type="EMBL" id="GBXM01056572">
    <property type="protein sequence ID" value="JAH52005.1"/>
    <property type="molecule type" value="Transcribed_RNA"/>
</dbReference>
<dbReference type="AlphaFoldDB" id="A0A0E9TGG9"/>
<organism evidence="1">
    <name type="scientific">Anguilla anguilla</name>
    <name type="common">European freshwater eel</name>
    <name type="synonym">Muraena anguilla</name>
    <dbReference type="NCBI Taxonomy" id="7936"/>
    <lineage>
        <taxon>Eukaryota</taxon>
        <taxon>Metazoa</taxon>
        <taxon>Chordata</taxon>
        <taxon>Craniata</taxon>
        <taxon>Vertebrata</taxon>
        <taxon>Euteleostomi</taxon>
        <taxon>Actinopterygii</taxon>
        <taxon>Neopterygii</taxon>
        <taxon>Teleostei</taxon>
        <taxon>Anguilliformes</taxon>
        <taxon>Anguillidae</taxon>
        <taxon>Anguilla</taxon>
    </lineage>
</organism>
<name>A0A0E9TGG9_ANGAN</name>